<evidence type="ECO:0000313" key="9">
    <source>
        <dbReference type="Proteomes" id="UP000254925"/>
    </source>
</evidence>
<reference evidence="8 9" key="1">
    <citation type="submission" date="2018-07" db="EMBL/GenBank/DDBJ databases">
        <title>Genomic Encyclopedia of Type Strains, Phase IV (KMG-IV): sequencing the most valuable type-strain genomes for metagenomic binning, comparative biology and taxonomic classification.</title>
        <authorList>
            <person name="Goeker M."/>
        </authorList>
    </citation>
    <scope>NUCLEOTIDE SEQUENCE [LARGE SCALE GENOMIC DNA]</scope>
    <source>
        <strain evidence="8 9">DSM 14364</strain>
    </source>
</reference>
<dbReference type="InterPro" id="IPR011051">
    <property type="entry name" value="RmlC_Cupin_sf"/>
</dbReference>
<dbReference type="UniPathway" id="UPA00124"/>
<comment type="function">
    <text evidence="2 7">Catalyzes the epimerization of the C3' and C5'positions of dTDP-6-deoxy-D-xylo-4-hexulose, forming dTDP-6-deoxy-L-lyxo-4-hexulose.</text>
</comment>
<keyword evidence="7" id="KW-0413">Isomerase</keyword>
<comment type="catalytic activity">
    <reaction evidence="1 7">
        <text>dTDP-4-dehydro-6-deoxy-alpha-D-glucose = dTDP-4-dehydro-beta-L-rhamnose</text>
        <dbReference type="Rhea" id="RHEA:16969"/>
        <dbReference type="ChEBI" id="CHEBI:57649"/>
        <dbReference type="ChEBI" id="CHEBI:62830"/>
        <dbReference type="EC" id="5.1.3.13"/>
    </reaction>
</comment>
<name>A0A370HJG8_9HYPH</name>
<comment type="subunit">
    <text evidence="7">Homodimer.</text>
</comment>
<dbReference type="EC" id="5.1.3.13" evidence="3 7"/>
<evidence type="ECO:0000256" key="7">
    <source>
        <dbReference type="RuleBase" id="RU364069"/>
    </source>
</evidence>
<dbReference type="PANTHER" id="PTHR21047:SF2">
    <property type="entry name" value="THYMIDINE DIPHOSPHO-4-KETO-RHAMNOSE 3,5-EPIMERASE"/>
    <property type="match status" value="1"/>
</dbReference>
<dbReference type="AlphaFoldDB" id="A0A370HJG8"/>
<comment type="similarity">
    <text evidence="7">Belongs to the dTDP-4-dehydrorhamnose 3,5-epimerase family.</text>
</comment>
<dbReference type="Gene3D" id="2.60.120.10">
    <property type="entry name" value="Jelly Rolls"/>
    <property type="match status" value="1"/>
</dbReference>
<dbReference type="NCBIfam" id="TIGR01221">
    <property type="entry name" value="rmlC"/>
    <property type="match status" value="1"/>
</dbReference>
<dbReference type="RefSeq" id="WP_114770592.1">
    <property type="nucleotide sequence ID" value="NZ_QQBB01000005.1"/>
</dbReference>
<evidence type="ECO:0000256" key="6">
    <source>
        <dbReference type="PIRSR" id="PIRSR600888-3"/>
    </source>
</evidence>
<feature type="site" description="Participates in a stacking interaction with the thymidine ring of dTDP-4-oxo-6-deoxyglucose" evidence="6">
    <location>
        <position position="139"/>
    </location>
</feature>
<protein>
    <recommendedName>
        <fullName evidence="4 7">dTDP-4-dehydrorhamnose 3,5-epimerase</fullName>
        <ecNumber evidence="3 7">5.1.3.13</ecNumber>
    </recommendedName>
    <alternativeName>
        <fullName evidence="7">Thymidine diphospho-4-keto-rhamnose 3,5-epimerase</fullName>
    </alternativeName>
</protein>
<dbReference type="SUPFAM" id="SSF51182">
    <property type="entry name" value="RmlC-like cupins"/>
    <property type="match status" value="1"/>
</dbReference>
<dbReference type="InterPro" id="IPR000888">
    <property type="entry name" value="RmlC-like"/>
</dbReference>
<accession>A0A370HJG8</accession>
<dbReference type="GO" id="GO:0008830">
    <property type="term" value="F:dTDP-4-dehydrorhamnose 3,5-epimerase activity"/>
    <property type="evidence" value="ECO:0007669"/>
    <property type="project" value="UniProtKB-UniRule"/>
</dbReference>
<dbReference type="GO" id="GO:0000271">
    <property type="term" value="P:polysaccharide biosynthetic process"/>
    <property type="evidence" value="ECO:0007669"/>
    <property type="project" value="TreeGrafter"/>
</dbReference>
<gene>
    <name evidence="8" type="ORF">DES45_10590</name>
</gene>
<evidence type="ECO:0000313" key="8">
    <source>
        <dbReference type="EMBL" id="RDI58567.1"/>
    </source>
</evidence>
<feature type="active site" description="Proton acceptor" evidence="5">
    <location>
        <position position="63"/>
    </location>
</feature>
<sequence>MIEVKGTALPDVKIIRMKKFADLRGHFVETYNRQAFAAAGIEEEFVQDNLSLSIKAGTVRGLHFQIAPYAQAKLIRVVRGCILDVALDLRRSSSTYGQHVLIELSGDDSHQILIPIGFAHGFCTLEPNTEVHYKVTAPYSADHDRGLAWDDPALGIAWPVNAQQAVLSDKDTKNPLFSELPPYFS</sequence>
<dbReference type="GO" id="GO:0019305">
    <property type="term" value="P:dTDP-rhamnose biosynthetic process"/>
    <property type="evidence" value="ECO:0007669"/>
    <property type="project" value="UniProtKB-UniRule"/>
</dbReference>
<evidence type="ECO:0000256" key="2">
    <source>
        <dbReference type="ARBA" id="ARBA00001997"/>
    </source>
</evidence>
<comment type="pathway">
    <text evidence="7">Carbohydrate biosynthesis; dTDP-L-rhamnose biosynthesis.</text>
</comment>
<keyword evidence="9" id="KW-1185">Reference proteome</keyword>
<dbReference type="InterPro" id="IPR014710">
    <property type="entry name" value="RmlC-like_jellyroll"/>
</dbReference>
<dbReference type="GO" id="GO:0005829">
    <property type="term" value="C:cytosol"/>
    <property type="evidence" value="ECO:0007669"/>
    <property type="project" value="TreeGrafter"/>
</dbReference>
<dbReference type="Pfam" id="PF00908">
    <property type="entry name" value="dTDP_sugar_isom"/>
    <property type="match status" value="1"/>
</dbReference>
<feature type="active site" description="Proton donor" evidence="5">
    <location>
        <position position="133"/>
    </location>
</feature>
<evidence type="ECO:0000256" key="3">
    <source>
        <dbReference type="ARBA" id="ARBA00012098"/>
    </source>
</evidence>
<dbReference type="CDD" id="cd00438">
    <property type="entry name" value="cupin_RmlC"/>
    <property type="match status" value="1"/>
</dbReference>
<dbReference type="EMBL" id="QQBB01000005">
    <property type="protein sequence ID" value="RDI58567.1"/>
    <property type="molecule type" value="Genomic_DNA"/>
</dbReference>
<organism evidence="8 9">
    <name type="scientific">Microvirga subterranea</name>
    <dbReference type="NCBI Taxonomy" id="186651"/>
    <lineage>
        <taxon>Bacteria</taxon>
        <taxon>Pseudomonadati</taxon>
        <taxon>Pseudomonadota</taxon>
        <taxon>Alphaproteobacteria</taxon>
        <taxon>Hyphomicrobiales</taxon>
        <taxon>Methylobacteriaceae</taxon>
        <taxon>Microvirga</taxon>
    </lineage>
</organism>
<evidence type="ECO:0000256" key="1">
    <source>
        <dbReference type="ARBA" id="ARBA00001298"/>
    </source>
</evidence>
<evidence type="ECO:0000256" key="4">
    <source>
        <dbReference type="ARBA" id="ARBA00019595"/>
    </source>
</evidence>
<dbReference type="Proteomes" id="UP000254925">
    <property type="component" value="Unassembled WGS sequence"/>
</dbReference>
<evidence type="ECO:0000256" key="5">
    <source>
        <dbReference type="PIRSR" id="PIRSR600888-1"/>
    </source>
</evidence>
<comment type="caution">
    <text evidence="8">The sequence shown here is derived from an EMBL/GenBank/DDBJ whole genome shotgun (WGS) entry which is preliminary data.</text>
</comment>
<proteinExistence type="inferred from homology"/>
<dbReference type="PANTHER" id="PTHR21047">
    <property type="entry name" value="DTDP-6-DEOXY-D-GLUCOSE-3,5 EPIMERASE"/>
    <property type="match status" value="1"/>
</dbReference>
<dbReference type="OrthoDB" id="9800680at2"/>